<evidence type="ECO:0000256" key="9">
    <source>
        <dbReference type="SAM" id="MobiDB-lite"/>
    </source>
</evidence>
<dbReference type="Gene3D" id="2.70.150.10">
    <property type="entry name" value="Calcium-transporting ATPase, cytoplasmic transduction domain A"/>
    <property type="match status" value="1"/>
</dbReference>
<keyword evidence="8" id="KW-0547">Nucleotide-binding</keyword>
<dbReference type="AlphaFoldDB" id="A0A512PAH4"/>
<dbReference type="GO" id="GO:0015086">
    <property type="term" value="F:cadmium ion transmembrane transporter activity"/>
    <property type="evidence" value="ECO:0007669"/>
    <property type="project" value="TreeGrafter"/>
</dbReference>
<keyword evidence="8 11" id="KW-0067">ATP-binding</keyword>
<dbReference type="SFLD" id="SFLDG00002">
    <property type="entry name" value="C1.7:_P-type_atpase_like"/>
    <property type="match status" value="1"/>
</dbReference>
<evidence type="ECO:0000256" key="3">
    <source>
        <dbReference type="ARBA" id="ARBA00022692"/>
    </source>
</evidence>
<dbReference type="PRINTS" id="PR00119">
    <property type="entry name" value="CATATPASE"/>
</dbReference>
<evidence type="ECO:0000256" key="5">
    <source>
        <dbReference type="ARBA" id="ARBA00022967"/>
    </source>
</evidence>
<keyword evidence="4 8" id="KW-0479">Metal-binding</keyword>
<comment type="subcellular location">
    <subcellularLocation>
        <location evidence="1">Cell membrane</location>
        <topology evidence="1">Multi-pass membrane protein</topology>
    </subcellularLocation>
</comment>
<accession>A0A512PAH4</accession>
<dbReference type="InterPro" id="IPR051014">
    <property type="entry name" value="Cation_Transport_ATPase_IB"/>
</dbReference>
<evidence type="ECO:0000313" key="12">
    <source>
        <dbReference type="Proteomes" id="UP000321798"/>
    </source>
</evidence>
<keyword evidence="5" id="KW-1278">Translocase</keyword>
<dbReference type="Proteomes" id="UP000321798">
    <property type="component" value="Unassembled WGS sequence"/>
</dbReference>
<feature type="transmembrane region" description="Helical" evidence="8">
    <location>
        <begin position="564"/>
        <end position="588"/>
    </location>
</feature>
<dbReference type="Pfam" id="PF00122">
    <property type="entry name" value="E1-E2_ATPase"/>
    <property type="match status" value="1"/>
</dbReference>
<organism evidence="11 12">
    <name type="scientific">Cellulomonas soli</name>
    <dbReference type="NCBI Taxonomy" id="931535"/>
    <lineage>
        <taxon>Bacteria</taxon>
        <taxon>Bacillati</taxon>
        <taxon>Actinomycetota</taxon>
        <taxon>Actinomycetes</taxon>
        <taxon>Micrococcales</taxon>
        <taxon>Cellulomonadaceae</taxon>
        <taxon>Cellulomonas</taxon>
    </lineage>
</organism>
<dbReference type="SUPFAM" id="SSF81653">
    <property type="entry name" value="Calcium ATPase, transduction domain A"/>
    <property type="match status" value="1"/>
</dbReference>
<feature type="domain" description="P-type ATPase A" evidence="10">
    <location>
        <begin position="118"/>
        <end position="218"/>
    </location>
</feature>
<dbReference type="NCBIfam" id="TIGR01494">
    <property type="entry name" value="ATPase_P-type"/>
    <property type="match status" value="2"/>
</dbReference>
<name>A0A512PAH4_9CELL</name>
<feature type="transmembrane region" description="Helical" evidence="8">
    <location>
        <begin position="234"/>
        <end position="253"/>
    </location>
</feature>
<sequence length="638" mass="65865">MGRIVPVVRRYPFVLATVAVGVGGLALLAADRTELSRWVVSLYALAIAAKHAWSMVVDLRHGRVGLDVLAVMAIVSTVLVGDHWAALIVVLMLTGGAALEDYASARARREVAALLARAPQHAHRVGADGTVEDVPVDDVLVGDLLLVKPGEAVPVDGTLEGSPAAFDESSLTGESLPVEHAVGDPVLSGSVSEEQVATVRATELARDSQYQQIVELVQAAADTKAPIVRLADRYAVPFTAVALLIAGVAWAVSGDPVRFAEVLVVATPCPLLIAAPVAFIAGMSRAAKNGVIIKSGGVLEQLARIRTAAFDKTGTLTHGRPQVEDVELLDTGHLDADEVLRFAAAAEQYSPHVLAQSVVDAARARHLVLPAASEVEESTAAGVTAVVDGRDVVVGKASHVAGVTGRAVHEGAVVPGRMTVYVGVDGVPVGRLVLADEIRADAAATLARLRALGVRHEVMLTGDAEPTARHVAERLGVTDVRAGLLPVDKVKAVAGLPDRPVMMIGDGVNDAPVLAAADVGVAMGAKGSTAASESADVVVMLDDIGRVARTVAIARRTVRVALQAIGVGIALSVVLMVVAAFGLIPAIVGATLQEVVDLIAILGGLRAVRPGRDEKPTAGARDPHDGLVPMAERVTAQR</sequence>
<feature type="transmembrane region" description="Helical" evidence="8">
    <location>
        <begin position="259"/>
        <end position="281"/>
    </location>
</feature>
<proteinExistence type="inferred from homology"/>
<keyword evidence="6 8" id="KW-1133">Transmembrane helix</keyword>
<dbReference type="PANTHER" id="PTHR48085">
    <property type="entry name" value="CADMIUM/ZINC-TRANSPORTING ATPASE HMA2-RELATED"/>
    <property type="match status" value="1"/>
</dbReference>
<dbReference type="InterPro" id="IPR027256">
    <property type="entry name" value="P-typ_ATPase_IB"/>
</dbReference>
<keyword evidence="7 8" id="KW-0472">Membrane</keyword>
<keyword evidence="8" id="KW-1003">Cell membrane</keyword>
<dbReference type="PROSITE" id="PS00154">
    <property type="entry name" value="ATPASE_E1_E2"/>
    <property type="match status" value="1"/>
</dbReference>
<evidence type="ECO:0000256" key="2">
    <source>
        <dbReference type="ARBA" id="ARBA00006024"/>
    </source>
</evidence>
<dbReference type="InterPro" id="IPR023299">
    <property type="entry name" value="ATPase_P-typ_cyto_dom_N"/>
</dbReference>
<dbReference type="Pfam" id="PF00702">
    <property type="entry name" value="Hydrolase"/>
    <property type="match status" value="1"/>
</dbReference>
<feature type="transmembrane region" description="Helical" evidence="8">
    <location>
        <begin position="68"/>
        <end position="99"/>
    </location>
</feature>
<dbReference type="NCBIfam" id="TIGR01525">
    <property type="entry name" value="ATPase-IB_hvy"/>
    <property type="match status" value="1"/>
</dbReference>
<feature type="region of interest" description="Disordered" evidence="9">
    <location>
        <begin position="612"/>
        <end position="638"/>
    </location>
</feature>
<comment type="caution">
    <text evidence="11">The sequence shown here is derived from an EMBL/GenBank/DDBJ whole genome shotgun (WGS) entry which is preliminary data.</text>
</comment>
<evidence type="ECO:0000256" key="8">
    <source>
        <dbReference type="RuleBase" id="RU362081"/>
    </source>
</evidence>
<keyword evidence="12" id="KW-1185">Reference proteome</keyword>
<dbReference type="GO" id="GO:0016887">
    <property type="term" value="F:ATP hydrolysis activity"/>
    <property type="evidence" value="ECO:0007669"/>
    <property type="project" value="InterPro"/>
</dbReference>
<evidence type="ECO:0000256" key="4">
    <source>
        <dbReference type="ARBA" id="ARBA00022723"/>
    </source>
</evidence>
<dbReference type="OrthoDB" id="7059309at2"/>
<comment type="similarity">
    <text evidence="2 8">Belongs to the cation transport ATPase (P-type) (TC 3.A.3) family. Type IB subfamily.</text>
</comment>
<dbReference type="Gene3D" id="3.40.50.1000">
    <property type="entry name" value="HAD superfamily/HAD-like"/>
    <property type="match status" value="1"/>
</dbReference>
<dbReference type="InterPro" id="IPR044492">
    <property type="entry name" value="P_typ_ATPase_HD_dom"/>
</dbReference>
<dbReference type="InterPro" id="IPR001757">
    <property type="entry name" value="P_typ_ATPase"/>
</dbReference>
<dbReference type="GO" id="GO:0005524">
    <property type="term" value="F:ATP binding"/>
    <property type="evidence" value="ECO:0007669"/>
    <property type="project" value="UniProtKB-UniRule"/>
</dbReference>
<dbReference type="InterPro" id="IPR036412">
    <property type="entry name" value="HAD-like_sf"/>
</dbReference>
<dbReference type="InterPro" id="IPR023214">
    <property type="entry name" value="HAD_sf"/>
</dbReference>
<dbReference type="EMBL" id="BKAL01000002">
    <property type="protein sequence ID" value="GEP68211.1"/>
    <property type="molecule type" value="Genomic_DNA"/>
</dbReference>
<dbReference type="InterPro" id="IPR023298">
    <property type="entry name" value="ATPase_P-typ_TM_dom_sf"/>
</dbReference>
<dbReference type="InterPro" id="IPR008250">
    <property type="entry name" value="ATPase_P-typ_transduc_dom_A_sf"/>
</dbReference>
<dbReference type="SFLD" id="SFLDS00003">
    <property type="entry name" value="Haloacid_Dehalogenase"/>
    <property type="match status" value="1"/>
</dbReference>
<evidence type="ECO:0000313" key="11">
    <source>
        <dbReference type="EMBL" id="GEP68211.1"/>
    </source>
</evidence>
<dbReference type="PANTHER" id="PTHR48085:SF5">
    <property type="entry name" value="CADMIUM_ZINC-TRANSPORTING ATPASE HMA4-RELATED"/>
    <property type="match status" value="1"/>
</dbReference>
<dbReference type="SUPFAM" id="SSF56784">
    <property type="entry name" value="HAD-like"/>
    <property type="match status" value="1"/>
</dbReference>
<protein>
    <submittedName>
        <fullName evidence="11">Cobalt ABC transporter ATP-binding protein</fullName>
    </submittedName>
</protein>
<evidence type="ECO:0000256" key="1">
    <source>
        <dbReference type="ARBA" id="ARBA00004651"/>
    </source>
</evidence>
<reference evidence="11 12" key="1">
    <citation type="submission" date="2019-07" db="EMBL/GenBank/DDBJ databases">
        <title>Whole genome shotgun sequence of Cellulomonas soli NBRC 109434.</title>
        <authorList>
            <person name="Hosoyama A."/>
            <person name="Uohara A."/>
            <person name="Ohji S."/>
            <person name="Ichikawa N."/>
        </authorList>
    </citation>
    <scope>NUCLEOTIDE SEQUENCE [LARGE SCALE GENOMIC DNA]</scope>
    <source>
        <strain evidence="11 12">NBRC 109434</strain>
    </source>
</reference>
<feature type="transmembrane region" description="Helical" evidence="8">
    <location>
        <begin position="12"/>
        <end position="30"/>
    </location>
</feature>
<dbReference type="GO" id="GO:0046872">
    <property type="term" value="F:metal ion binding"/>
    <property type="evidence" value="ECO:0007669"/>
    <property type="project" value="UniProtKB-KW"/>
</dbReference>
<evidence type="ECO:0000256" key="7">
    <source>
        <dbReference type="ARBA" id="ARBA00023136"/>
    </source>
</evidence>
<dbReference type="GO" id="GO:0019829">
    <property type="term" value="F:ATPase-coupled monoatomic cation transmembrane transporter activity"/>
    <property type="evidence" value="ECO:0007669"/>
    <property type="project" value="InterPro"/>
</dbReference>
<dbReference type="Gene3D" id="3.40.1110.10">
    <property type="entry name" value="Calcium-transporting ATPase, cytoplasmic domain N"/>
    <property type="match status" value="1"/>
</dbReference>
<dbReference type="GO" id="GO:0005886">
    <property type="term" value="C:plasma membrane"/>
    <property type="evidence" value="ECO:0007669"/>
    <property type="project" value="UniProtKB-SubCell"/>
</dbReference>
<keyword evidence="3 8" id="KW-0812">Transmembrane</keyword>
<dbReference type="SFLD" id="SFLDF00027">
    <property type="entry name" value="p-type_atpase"/>
    <property type="match status" value="1"/>
</dbReference>
<dbReference type="InterPro" id="IPR059000">
    <property type="entry name" value="ATPase_P-type_domA"/>
</dbReference>
<evidence type="ECO:0000256" key="6">
    <source>
        <dbReference type="ARBA" id="ARBA00022989"/>
    </source>
</evidence>
<dbReference type="InterPro" id="IPR018303">
    <property type="entry name" value="ATPase_P-typ_P_site"/>
</dbReference>
<gene>
    <name evidence="11" type="ORF">CSO01_09260</name>
</gene>
<evidence type="ECO:0000259" key="10">
    <source>
        <dbReference type="Pfam" id="PF00122"/>
    </source>
</evidence>
<dbReference type="RefSeq" id="WP_146951944.1">
    <property type="nucleotide sequence ID" value="NZ_BAABBJ010000015.1"/>
</dbReference>
<dbReference type="SUPFAM" id="SSF81665">
    <property type="entry name" value="Calcium ATPase, transmembrane domain M"/>
    <property type="match status" value="1"/>
</dbReference>
<feature type="compositionally biased region" description="Basic and acidic residues" evidence="9">
    <location>
        <begin position="612"/>
        <end position="625"/>
    </location>
</feature>